<dbReference type="WBParaSite" id="Pan_g9284.t1">
    <property type="protein sequence ID" value="Pan_g9284.t1"/>
    <property type="gene ID" value="Pan_g9284"/>
</dbReference>
<reference evidence="3" key="2">
    <citation type="submission" date="2020-10" db="UniProtKB">
        <authorList>
            <consortium name="WormBaseParasite"/>
        </authorList>
    </citation>
    <scope>IDENTIFICATION</scope>
</reference>
<keyword evidence="2" id="KW-1185">Reference proteome</keyword>
<dbReference type="Proteomes" id="UP000492821">
    <property type="component" value="Unassembled WGS sequence"/>
</dbReference>
<reference evidence="2" key="1">
    <citation type="journal article" date="2013" name="Genetics">
        <title>The draft genome and transcriptome of Panagrellus redivivus are shaped by the harsh demands of a free-living lifestyle.</title>
        <authorList>
            <person name="Srinivasan J."/>
            <person name="Dillman A.R."/>
            <person name="Macchietto M.G."/>
            <person name="Heikkinen L."/>
            <person name="Lakso M."/>
            <person name="Fracchia K.M."/>
            <person name="Antoshechkin I."/>
            <person name="Mortazavi A."/>
            <person name="Wong G."/>
            <person name="Sternberg P.W."/>
        </authorList>
    </citation>
    <scope>NUCLEOTIDE SEQUENCE [LARGE SCALE GENOMIC DNA]</scope>
    <source>
        <strain evidence="2">MT8872</strain>
    </source>
</reference>
<feature type="region of interest" description="Disordered" evidence="1">
    <location>
        <begin position="354"/>
        <end position="376"/>
    </location>
</feature>
<evidence type="ECO:0000313" key="2">
    <source>
        <dbReference type="Proteomes" id="UP000492821"/>
    </source>
</evidence>
<feature type="region of interest" description="Disordered" evidence="1">
    <location>
        <begin position="267"/>
        <end position="339"/>
    </location>
</feature>
<proteinExistence type="predicted"/>
<sequence>MAFIIRSSTRQPPTRKTATFDFTPTMMSVHAKLFPNDWSSGNPHRKRTEEFCNVLGLNGHLFPNDVSTAFVKKDGCGSPYIRITTNIVDVCGKLTKMIPPFSSSYYAMIAKVVESPCPPLLKAYAAWYVTFLSFRLKLLSVEHMALFHAMLFDLAGNGTVSAEYVSFLRSKGCTLPEPDDGDFCTRLFDLPFPADFYGTLEKCASFRRAKQLSFELKKEVLEKLLQTRDEIVLTDDDWAYVDRCYRRLELTRDGEVRAEEPMVEAAVSNSELAPNRAARRKRVATKPNGRALTKKKEKMTMKAASNPDADDRNDEMEPTQKDDDAPPLKTRPPRATNKSCVEAVTKNNEAMCQKENVPLRASTRIRKTRSVLSPNP</sequence>
<dbReference type="AlphaFoldDB" id="A0A7E4WDE7"/>
<organism evidence="2 3">
    <name type="scientific">Panagrellus redivivus</name>
    <name type="common">Microworm</name>
    <dbReference type="NCBI Taxonomy" id="6233"/>
    <lineage>
        <taxon>Eukaryota</taxon>
        <taxon>Metazoa</taxon>
        <taxon>Ecdysozoa</taxon>
        <taxon>Nematoda</taxon>
        <taxon>Chromadorea</taxon>
        <taxon>Rhabditida</taxon>
        <taxon>Tylenchina</taxon>
        <taxon>Panagrolaimomorpha</taxon>
        <taxon>Panagrolaimoidea</taxon>
        <taxon>Panagrolaimidae</taxon>
        <taxon>Panagrellus</taxon>
    </lineage>
</organism>
<accession>A0A7E4WDE7</accession>
<name>A0A7E4WDE7_PANRE</name>
<evidence type="ECO:0000256" key="1">
    <source>
        <dbReference type="SAM" id="MobiDB-lite"/>
    </source>
</evidence>
<protein>
    <submittedName>
        <fullName evidence="3">EF-hand_13 domain-containing protein</fullName>
    </submittedName>
</protein>
<evidence type="ECO:0000313" key="3">
    <source>
        <dbReference type="WBParaSite" id="Pan_g9284.t1"/>
    </source>
</evidence>